<evidence type="ECO:0000256" key="1">
    <source>
        <dbReference type="SAM" id="MobiDB-lite"/>
    </source>
</evidence>
<accession>A0A2A9LZU0</accession>
<dbReference type="Proteomes" id="UP000224006">
    <property type="component" value="Chromosome XIII"/>
</dbReference>
<proteinExistence type="predicted"/>
<feature type="region of interest" description="Disordered" evidence="1">
    <location>
        <begin position="148"/>
        <end position="170"/>
    </location>
</feature>
<dbReference type="EMBL" id="NWUJ01000016">
    <property type="protein sequence ID" value="PFH31239.1"/>
    <property type="molecule type" value="Genomic_DNA"/>
</dbReference>
<comment type="caution">
    <text evidence="2">The sequence shown here is derived from an EMBL/GenBank/DDBJ whole genome shotgun (WGS) entry which is preliminary data.</text>
</comment>
<dbReference type="RefSeq" id="XP_029215248.1">
    <property type="nucleotide sequence ID" value="XM_029361781.1"/>
</dbReference>
<feature type="compositionally biased region" description="Basic and acidic residues" evidence="1">
    <location>
        <begin position="1"/>
        <end position="10"/>
    </location>
</feature>
<dbReference type="KEGG" id="bbes:BESB_031130"/>
<protein>
    <submittedName>
        <fullName evidence="2">Uncharacterized protein</fullName>
    </submittedName>
</protein>
<evidence type="ECO:0000313" key="3">
    <source>
        <dbReference type="Proteomes" id="UP000224006"/>
    </source>
</evidence>
<dbReference type="VEuPathDB" id="ToxoDB:BESB_031130"/>
<feature type="region of interest" description="Disordered" evidence="1">
    <location>
        <begin position="1"/>
        <end position="39"/>
    </location>
</feature>
<sequence>MEMRRVSDRGQKKKKKAEQDARCNKRRRRRTANTVSHEDDSAEDAPSLFLSFHSSSHVSRCSLAVLFISLKAFEKSALGVWIDLLALAPMPQIQVRALRATSQQSLGSFSLTWKHPVGGRSLRTESASFVFRGGESLLALRRRVPSLPSSASRAKSQRASSGEPSARPSAHLGLLPRHLRVVFFGFGGLP</sequence>
<organism evidence="2 3">
    <name type="scientific">Besnoitia besnoiti</name>
    <name type="common">Apicomplexan protozoan</name>
    <dbReference type="NCBI Taxonomy" id="94643"/>
    <lineage>
        <taxon>Eukaryota</taxon>
        <taxon>Sar</taxon>
        <taxon>Alveolata</taxon>
        <taxon>Apicomplexa</taxon>
        <taxon>Conoidasida</taxon>
        <taxon>Coccidia</taxon>
        <taxon>Eucoccidiorida</taxon>
        <taxon>Eimeriorina</taxon>
        <taxon>Sarcocystidae</taxon>
        <taxon>Besnoitia</taxon>
    </lineage>
</organism>
<feature type="compositionally biased region" description="Low complexity" evidence="1">
    <location>
        <begin position="149"/>
        <end position="161"/>
    </location>
</feature>
<dbReference type="AlphaFoldDB" id="A0A2A9LZU0"/>
<evidence type="ECO:0000313" key="2">
    <source>
        <dbReference type="EMBL" id="PFH31239.1"/>
    </source>
</evidence>
<gene>
    <name evidence="2" type="ORF">BESB_031130</name>
</gene>
<keyword evidence="3" id="KW-1185">Reference proteome</keyword>
<dbReference type="GeneID" id="40308165"/>
<name>A0A2A9LZU0_BESBE</name>
<reference evidence="2 3" key="1">
    <citation type="submission" date="2017-09" db="EMBL/GenBank/DDBJ databases">
        <title>Genome sequencing of Besnoitia besnoiti strain Bb-Ger1.</title>
        <authorList>
            <person name="Schares G."/>
            <person name="Venepally P."/>
            <person name="Lorenzi H.A."/>
        </authorList>
    </citation>
    <scope>NUCLEOTIDE SEQUENCE [LARGE SCALE GENOMIC DNA]</scope>
    <source>
        <strain evidence="2 3">Bb-Ger1</strain>
    </source>
</reference>